<dbReference type="SUPFAM" id="SSF50630">
    <property type="entry name" value="Acid proteases"/>
    <property type="match status" value="1"/>
</dbReference>
<feature type="chain" id="PRO_5041697827" description="Peptidase A1 domain-containing protein" evidence="7">
    <location>
        <begin position="25"/>
        <end position="465"/>
    </location>
</feature>
<dbReference type="InterPro" id="IPR051708">
    <property type="entry name" value="Plant_Aspart_Prot_A1"/>
</dbReference>
<dbReference type="Pfam" id="PF14541">
    <property type="entry name" value="TAXi_C"/>
    <property type="match status" value="1"/>
</dbReference>
<dbReference type="Pfam" id="PF14543">
    <property type="entry name" value="TAXi_N"/>
    <property type="match status" value="1"/>
</dbReference>
<evidence type="ECO:0000256" key="6">
    <source>
        <dbReference type="PIRSR" id="PIRSR601461-1"/>
    </source>
</evidence>
<proteinExistence type="inferred from homology"/>
<dbReference type="InterPro" id="IPR034161">
    <property type="entry name" value="Pepsin-like_plant"/>
</dbReference>
<keyword evidence="2" id="KW-0645">Protease</keyword>
<feature type="domain" description="Peptidase A1" evidence="8">
    <location>
        <begin position="84"/>
        <end position="460"/>
    </location>
</feature>
<comment type="similarity">
    <text evidence="1">Belongs to the peptidase A1 family.</text>
</comment>
<dbReference type="InterPro" id="IPR032861">
    <property type="entry name" value="TAXi_N"/>
</dbReference>
<feature type="active site" evidence="6">
    <location>
        <position position="332"/>
    </location>
</feature>
<gene>
    <name evidence="9" type="ORF">RJ639_024249</name>
</gene>
<dbReference type="InterPro" id="IPR001461">
    <property type="entry name" value="Aspartic_peptidase_A1"/>
</dbReference>
<dbReference type="InterPro" id="IPR032799">
    <property type="entry name" value="TAXi_C"/>
</dbReference>
<evidence type="ECO:0000256" key="5">
    <source>
        <dbReference type="ARBA" id="ARBA00023180"/>
    </source>
</evidence>
<dbReference type="GO" id="GO:0005576">
    <property type="term" value="C:extracellular region"/>
    <property type="evidence" value="ECO:0007669"/>
    <property type="project" value="TreeGrafter"/>
</dbReference>
<organism evidence="9 10">
    <name type="scientific">Escallonia herrerae</name>
    <dbReference type="NCBI Taxonomy" id="1293975"/>
    <lineage>
        <taxon>Eukaryota</taxon>
        <taxon>Viridiplantae</taxon>
        <taxon>Streptophyta</taxon>
        <taxon>Embryophyta</taxon>
        <taxon>Tracheophyta</taxon>
        <taxon>Spermatophyta</taxon>
        <taxon>Magnoliopsida</taxon>
        <taxon>eudicotyledons</taxon>
        <taxon>Gunneridae</taxon>
        <taxon>Pentapetalae</taxon>
        <taxon>asterids</taxon>
        <taxon>campanulids</taxon>
        <taxon>Escalloniales</taxon>
        <taxon>Escalloniaceae</taxon>
        <taxon>Escallonia</taxon>
    </lineage>
</organism>
<sequence>MAGAPSSYLCSLSLLLSLLIPSSPTTITFPLSHFKTDPSPDPYQKLTYLASISLARAHHIKNPKKALATATTTTPLSSHSYGGYSVSLSFGTPPQTIPFVFDTGSGFVWFPCTHRYVCRNCTSSPTDPPVIQSFIPKLSSSAKILGCRSPKCGLIHDNPDVHSRCNDCQGAAKDCKQICPPYLILYGSGSTGGVTLVETLDLPGQKVPNFVVGCSLFSSHQPAGIAGFGRGSSSLPTQLGLKKFSYCLLSRNFDDTSTTTPLVLDMGSDSTHKTPNLTYTPLIKNPLIPTKSQFSVYYYVNLKKITVGGEKVKIPSSYLSPGKDGNGGTIVDSGTTFTYMAYNVFEPVMTSFINQVKDYKRVESLESQTGLRPCFNVSGHKTVSLPKIRLHFKGGAKVALPLANYFSIVGDAEAVCLTMVTEGELGLAALSGGPTIILGNFQLQNYFMEFDLRNERFGFRQQICK</sequence>
<dbReference type="GO" id="GO:0006508">
    <property type="term" value="P:proteolysis"/>
    <property type="evidence" value="ECO:0007669"/>
    <property type="project" value="UniProtKB-KW"/>
</dbReference>
<dbReference type="CDD" id="cd05476">
    <property type="entry name" value="pepsin_A_like_plant"/>
    <property type="match status" value="1"/>
</dbReference>
<evidence type="ECO:0000313" key="10">
    <source>
        <dbReference type="Proteomes" id="UP001188597"/>
    </source>
</evidence>
<evidence type="ECO:0000256" key="2">
    <source>
        <dbReference type="ARBA" id="ARBA00022670"/>
    </source>
</evidence>
<dbReference type="PROSITE" id="PS51767">
    <property type="entry name" value="PEPTIDASE_A1"/>
    <property type="match status" value="1"/>
</dbReference>
<dbReference type="PRINTS" id="PR00792">
    <property type="entry name" value="PEPSIN"/>
</dbReference>
<dbReference type="Gene3D" id="2.40.70.10">
    <property type="entry name" value="Acid Proteases"/>
    <property type="match status" value="2"/>
</dbReference>
<feature type="signal peptide" evidence="7">
    <location>
        <begin position="1"/>
        <end position="24"/>
    </location>
</feature>
<evidence type="ECO:0000313" key="9">
    <source>
        <dbReference type="EMBL" id="KAK2999552.1"/>
    </source>
</evidence>
<keyword evidence="3" id="KW-0064">Aspartyl protease</keyword>
<keyword evidence="4" id="KW-0378">Hydrolase</keyword>
<dbReference type="Proteomes" id="UP001188597">
    <property type="component" value="Unassembled WGS sequence"/>
</dbReference>
<accession>A0AA89AEP9</accession>
<keyword evidence="5" id="KW-0325">Glycoprotein</keyword>
<protein>
    <recommendedName>
        <fullName evidence="8">Peptidase A1 domain-containing protein</fullName>
    </recommendedName>
</protein>
<evidence type="ECO:0000259" key="8">
    <source>
        <dbReference type="PROSITE" id="PS51767"/>
    </source>
</evidence>
<dbReference type="PANTHER" id="PTHR47967:SF36">
    <property type="entry name" value="PEPTIDASE A1 DOMAIN-CONTAINING PROTEIN"/>
    <property type="match status" value="1"/>
</dbReference>
<dbReference type="AlphaFoldDB" id="A0AA89AEP9"/>
<comment type="caution">
    <text evidence="9">The sequence shown here is derived from an EMBL/GenBank/DDBJ whole genome shotgun (WGS) entry which is preliminary data.</text>
</comment>
<dbReference type="InterPro" id="IPR021109">
    <property type="entry name" value="Peptidase_aspartic_dom_sf"/>
</dbReference>
<evidence type="ECO:0000256" key="1">
    <source>
        <dbReference type="ARBA" id="ARBA00007447"/>
    </source>
</evidence>
<evidence type="ECO:0000256" key="3">
    <source>
        <dbReference type="ARBA" id="ARBA00022750"/>
    </source>
</evidence>
<dbReference type="FunFam" id="2.40.70.10:FF:000034">
    <property type="entry name" value="Aspartyl protease family protein"/>
    <property type="match status" value="1"/>
</dbReference>
<evidence type="ECO:0000256" key="4">
    <source>
        <dbReference type="ARBA" id="ARBA00022801"/>
    </source>
</evidence>
<dbReference type="GO" id="GO:0004190">
    <property type="term" value="F:aspartic-type endopeptidase activity"/>
    <property type="evidence" value="ECO:0007669"/>
    <property type="project" value="UniProtKB-KW"/>
</dbReference>
<keyword evidence="7" id="KW-0732">Signal</keyword>
<dbReference type="EMBL" id="JAVXUP010003244">
    <property type="protein sequence ID" value="KAK2999552.1"/>
    <property type="molecule type" value="Genomic_DNA"/>
</dbReference>
<dbReference type="InterPro" id="IPR033121">
    <property type="entry name" value="PEPTIDASE_A1"/>
</dbReference>
<name>A0AA89AEP9_9ASTE</name>
<feature type="active site" evidence="6">
    <location>
        <position position="102"/>
    </location>
</feature>
<dbReference type="PANTHER" id="PTHR47967">
    <property type="entry name" value="OS07G0603500 PROTEIN-RELATED"/>
    <property type="match status" value="1"/>
</dbReference>
<keyword evidence="10" id="KW-1185">Reference proteome</keyword>
<reference evidence="9" key="1">
    <citation type="submission" date="2022-12" db="EMBL/GenBank/DDBJ databases">
        <title>Draft genome assemblies for two species of Escallonia (Escalloniales).</title>
        <authorList>
            <person name="Chanderbali A."/>
            <person name="Dervinis C."/>
            <person name="Anghel I."/>
            <person name="Soltis D."/>
            <person name="Soltis P."/>
            <person name="Zapata F."/>
        </authorList>
    </citation>
    <scope>NUCLEOTIDE SEQUENCE</scope>
    <source>
        <strain evidence="9">UCBG64.0493</strain>
        <tissue evidence="9">Leaf</tissue>
    </source>
</reference>
<evidence type="ECO:0000256" key="7">
    <source>
        <dbReference type="SAM" id="SignalP"/>
    </source>
</evidence>